<dbReference type="STRING" id="471853.Bcav_1379"/>
<evidence type="ECO:0000313" key="5">
    <source>
        <dbReference type="EMBL" id="ACQ79638.1"/>
    </source>
</evidence>
<dbReference type="KEGG" id="bcv:Bcav_1379"/>
<evidence type="ECO:0000256" key="3">
    <source>
        <dbReference type="ARBA" id="ARBA00022840"/>
    </source>
</evidence>
<dbReference type="EMBL" id="CP001618">
    <property type="protein sequence ID" value="ACQ79638.1"/>
    <property type="molecule type" value="Genomic_DNA"/>
</dbReference>
<dbReference type="RefSeq" id="WP_015881878.1">
    <property type="nucleotide sequence ID" value="NC_012669.1"/>
</dbReference>
<evidence type="ECO:0000313" key="6">
    <source>
        <dbReference type="Proteomes" id="UP000007962"/>
    </source>
</evidence>
<protein>
    <submittedName>
        <fullName evidence="5">Urea amidolyase related protein</fullName>
    </submittedName>
</protein>
<dbReference type="GO" id="GO:0016787">
    <property type="term" value="F:hydrolase activity"/>
    <property type="evidence" value="ECO:0007669"/>
    <property type="project" value="UniProtKB-KW"/>
</dbReference>
<dbReference type="InterPro" id="IPR029000">
    <property type="entry name" value="Cyclophilin-like_dom_sf"/>
</dbReference>
<gene>
    <name evidence="5" type="ordered locus">Bcav_1379</name>
</gene>
<evidence type="ECO:0000256" key="2">
    <source>
        <dbReference type="ARBA" id="ARBA00022801"/>
    </source>
</evidence>
<dbReference type="SUPFAM" id="SSF50891">
    <property type="entry name" value="Cyclophilin-like"/>
    <property type="match status" value="1"/>
</dbReference>
<keyword evidence="2" id="KW-0378">Hydrolase</keyword>
<dbReference type="InterPro" id="IPR003778">
    <property type="entry name" value="CT_A_B"/>
</dbReference>
<dbReference type="HOGENOM" id="CLU_028967_0_3_11"/>
<keyword evidence="5" id="KW-0456">Lyase</keyword>
<organism evidence="5 6">
    <name type="scientific">Beutenbergia cavernae (strain ATCC BAA-8 / DSM 12333 / CCUG 43141 / JCM 11478 / NBRC 16432 / NCIMB 13614 / HKI 0122)</name>
    <dbReference type="NCBI Taxonomy" id="471853"/>
    <lineage>
        <taxon>Bacteria</taxon>
        <taxon>Bacillati</taxon>
        <taxon>Actinomycetota</taxon>
        <taxon>Actinomycetes</taxon>
        <taxon>Micrococcales</taxon>
        <taxon>Beutenbergiaceae</taxon>
        <taxon>Beutenbergia</taxon>
    </lineage>
</organism>
<keyword evidence="3" id="KW-0067">ATP-binding</keyword>
<evidence type="ECO:0000256" key="1">
    <source>
        <dbReference type="ARBA" id="ARBA00022741"/>
    </source>
</evidence>
<proteinExistence type="predicted"/>
<dbReference type="GO" id="GO:0016829">
    <property type="term" value="F:lyase activity"/>
    <property type="evidence" value="ECO:0007669"/>
    <property type="project" value="UniProtKB-KW"/>
</dbReference>
<dbReference type="OrthoDB" id="9768696at2"/>
<dbReference type="PANTHER" id="PTHR43309">
    <property type="entry name" value="5-OXOPROLINASE SUBUNIT C"/>
    <property type="match status" value="1"/>
</dbReference>
<dbReference type="GO" id="GO:0005524">
    <property type="term" value="F:ATP binding"/>
    <property type="evidence" value="ECO:0007669"/>
    <property type="project" value="UniProtKB-KW"/>
</dbReference>
<dbReference type="SMART" id="SM00797">
    <property type="entry name" value="AHS2"/>
    <property type="match status" value="1"/>
</dbReference>
<dbReference type="Proteomes" id="UP000007962">
    <property type="component" value="Chromosome"/>
</dbReference>
<name>C5C2F2_BEUC1</name>
<dbReference type="NCBIfam" id="TIGR00724">
    <property type="entry name" value="urea_amlyse_rel"/>
    <property type="match status" value="1"/>
</dbReference>
<dbReference type="PANTHER" id="PTHR43309:SF3">
    <property type="entry name" value="5-OXOPROLINASE SUBUNIT C"/>
    <property type="match status" value="1"/>
</dbReference>
<reference evidence="5 6" key="1">
    <citation type="journal article" date="2009" name="Stand. Genomic Sci.">
        <title>Complete genome sequence of Beutenbergia cavernae type strain (HKI 0122).</title>
        <authorList>
            <person name="Land M."/>
            <person name="Pukall R."/>
            <person name="Abt B."/>
            <person name="Goker M."/>
            <person name="Rohde M."/>
            <person name="Glavina Del Rio T."/>
            <person name="Tice H."/>
            <person name="Copeland A."/>
            <person name="Cheng J.F."/>
            <person name="Lucas S."/>
            <person name="Chen F."/>
            <person name="Nolan M."/>
            <person name="Bruce D."/>
            <person name="Goodwin L."/>
            <person name="Pitluck S."/>
            <person name="Ivanova N."/>
            <person name="Mavromatis K."/>
            <person name="Ovchinnikova G."/>
            <person name="Pati A."/>
            <person name="Chen A."/>
            <person name="Palaniappan K."/>
            <person name="Hauser L."/>
            <person name="Chang Y.J."/>
            <person name="Jefferies C.C."/>
            <person name="Saunders E."/>
            <person name="Brettin T."/>
            <person name="Detter J.C."/>
            <person name="Han C."/>
            <person name="Chain P."/>
            <person name="Bristow J."/>
            <person name="Eisen J.A."/>
            <person name="Markowitz V."/>
            <person name="Hugenholtz P."/>
            <person name="Kyrpides N.C."/>
            <person name="Klenk H.P."/>
            <person name="Lapidus A."/>
        </authorList>
    </citation>
    <scope>NUCLEOTIDE SEQUENCE [LARGE SCALE GENOMIC DNA]</scope>
    <source>
        <strain evidence="6">ATCC BAA-8 / DSM 12333 / NBRC 16432</strain>
    </source>
</reference>
<keyword evidence="6" id="KW-1185">Reference proteome</keyword>
<dbReference type="Pfam" id="PF02626">
    <property type="entry name" value="CT_A_B"/>
    <property type="match status" value="1"/>
</dbReference>
<accession>C5C2F2</accession>
<dbReference type="Gene3D" id="2.40.100.10">
    <property type="entry name" value="Cyclophilin-like"/>
    <property type="match status" value="1"/>
</dbReference>
<dbReference type="InterPro" id="IPR052708">
    <property type="entry name" value="PxpC"/>
</dbReference>
<evidence type="ECO:0000259" key="4">
    <source>
        <dbReference type="SMART" id="SM00797"/>
    </source>
</evidence>
<dbReference type="eggNOG" id="COG1984">
    <property type="taxonomic scope" value="Bacteria"/>
</dbReference>
<keyword evidence="1" id="KW-0547">Nucleotide-binding</keyword>
<sequence length="282" mass="28411">MIEVLDAGGLTLVQDLGRPGLAALGVSPSGAADEAAHRRANVLAGNEPGAATLEVAFGGLVLRSDVVAYVAVCGAPCPVDVDGLAVAMEHVHALAPGQVLTLGVPGRGLRSYVAVGGGIDAAPVLGSRSRDTLAGLGPEPVRAGDRLPVGGQGSVATPPAHGVETAARSGAGPLDVVAGPHAELFAPDAFQRLLRSRYVVHADSDRVALRLDGPLLPRVAEVELPSEGLVRGAVQVPGDGRPIVFGPDHPLTGGYPVVAVLTRSASDAAAQLRPGDTVRFRS</sequence>
<dbReference type="AlphaFoldDB" id="C5C2F2"/>
<feature type="domain" description="Carboxyltransferase" evidence="4">
    <location>
        <begin position="23"/>
        <end position="282"/>
    </location>
</feature>